<proteinExistence type="predicted"/>
<protein>
    <submittedName>
        <fullName evidence="2">Endonuclease/exonuclease/phosphatase family protein</fullName>
    </submittedName>
</protein>
<sequence>MARTKFANSYLSLVVSIFVLGTVAFLTLWAYATSRYGWKVYLEIFSHFQLQYFVLCLILLGILVLLKQKRFIVLGFFCCALLSAQILPWYLPANGLIFSGSKSDLRVLIANINTQNKSYQKVLDLIRLEKPDLAVFMEVDQAWQDQLDTLSDLLPYSSGQTNPYNLGLLVYS</sequence>
<feature type="transmembrane region" description="Helical" evidence="1">
    <location>
        <begin position="12"/>
        <end position="32"/>
    </location>
</feature>
<name>A0A929F9J5_LEPEC</name>
<evidence type="ECO:0000313" key="3">
    <source>
        <dbReference type="Proteomes" id="UP000615026"/>
    </source>
</evidence>
<dbReference type="Proteomes" id="UP000615026">
    <property type="component" value="Unassembled WGS sequence"/>
</dbReference>
<feature type="non-terminal residue" evidence="2">
    <location>
        <position position="172"/>
    </location>
</feature>
<dbReference type="EMBL" id="JADEXP010000107">
    <property type="protein sequence ID" value="MBE9067599.1"/>
    <property type="molecule type" value="Genomic_DNA"/>
</dbReference>
<comment type="caution">
    <text evidence="2">The sequence shown here is derived from an EMBL/GenBank/DDBJ whole genome shotgun (WGS) entry which is preliminary data.</text>
</comment>
<keyword evidence="1" id="KW-0472">Membrane</keyword>
<dbReference type="AlphaFoldDB" id="A0A929F9J5"/>
<dbReference type="GO" id="GO:0004519">
    <property type="term" value="F:endonuclease activity"/>
    <property type="evidence" value="ECO:0007669"/>
    <property type="project" value="UniProtKB-KW"/>
</dbReference>
<organism evidence="2 3">
    <name type="scientific">Leptolyngbya cf. ectocarpi LEGE 11479</name>
    <dbReference type="NCBI Taxonomy" id="1828722"/>
    <lineage>
        <taxon>Bacteria</taxon>
        <taxon>Bacillati</taxon>
        <taxon>Cyanobacteriota</taxon>
        <taxon>Cyanophyceae</taxon>
        <taxon>Leptolyngbyales</taxon>
        <taxon>Leptolyngbyaceae</taxon>
        <taxon>Leptolyngbya group</taxon>
        <taxon>Leptolyngbya</taxon>
    </lineage>
</organism>
<gene>
    <name evidence="2" type="ORF">IQ260_13125</name>
</gene>
<dbReference type="RefSeq" id="WP_193993561.1">
    <property type="nucleotide sequence ID" value="NZ_JADEXP010000107.1"/>
</dbReference>
<keyword evidence="2" id="KW-0540">Nuclease</keyword>
<dbReference type="InterPro" id="IPR036691">
    <property type="entry name" value="Endo/exonu/phosph_ase_sf"/>
</dbReference>
<evidence type="ECO:0000256" key="1">
    <source>
        <dbReference type="SAM" id="Phobius"/>
    </source>
</evidence>
<keyword evidence="1" id="KW-1133">Transmembrane helix</keyword>
<feature type="transmembrane region" description="Helical" evidence="1">
    <location>
        <begin position="71"/>
        <end position="91"/>
    </location>
</feature>
<keyword evidence="2" id="KW-0255">Endonuclease</keyword>
<keyword evidence="3" id="KW-1185">Reference proteome</keyword>
<dbReference type="SUPFAM" id="SSF56219">
    <property type="entry name" value="DNase I-like"/>
    <property type="match status" value="1"/>
</dbReference>
<evidence type="ECO:0000313" key="2">
    <source>
        <dbReference type="EMBL" id="MBE9067599.1"/>
    </source>
</evidence>
<feature type="transmembrane region" description="Helical" evidence="1">
    <location>
        <begin position="44"/>
        <end position="66"/>
    </location>
</feature>
<keyword evidence="1" id="KW-0812">Transmembrane</keyword>
<accession>A0A929F9J5</accession>
<keyword evidence="2" id="KW-0378">Hydrolase</keyword>
<reference evidence="2" key="1">
    <citation type="submission" date="2020-10" db="EMBL/GenBank/DDBJ databases">
        <authorList>
            <person name="Castelo-Branco R."/>
            <person name="Eusebio N."/>
            <person name="Adriana R."/>
            <person name="Vieira A."/>
            <person name="Brugerolle De Fraissinette N."/>
            <person name="Rezende De Castro R."/>
            <person name="Schneider M.P."/>
            <person name="Vasconcelos V."/>
            <person name="Leao P.N."/>
        </authorList>
    </citation>
    <scope>NUCLEOTIDE SEQUENCE</scope>
    <source>
        <strain evidence="2">LEGE 11479</strain>
    </source>
</reference>